<organism evidence="1 2">
    <name type="scientific">Lactuca saligna</name>
    <name type="common">Willowleaf lettuce</name>
    <dbReference type="NCBI Taxonomy" id="75948"/>
    <lineage>
        <taxon>Eukaryota</taxon>
        <taxon>Viridiplantae</taxon>
        <taxon>Streptophyta</taxon>
        <taxon>Embryophyta</taxon>
        <taxon>Tracheophyta</taxon>
        <taxon>Spermatophyta</taxon>
        <taxon>Magnoliopsida</taxon>
        <taxon>eudicotyledons</taxon>
        <taxon>Gunneridae</taxon>
        <taxon>Pentapetalae</taxon>
        <taxon>asterids</taxon>
        <taxon>campanulids</taxon>
        <taxon>Asterales</taxon>
        <taxon>Asteraceae</taxon>
        <taxon>Cichorioideae</taxon>
        <taxon>Cichorieae</taxon>
        <taxon>Lactucinae</taxon>
        <taxon>Lactuca</taxon>
    </lineage>
</organism>
<proteinExistence type="predicted"/>
<evidence type="ECO:0000313" key="1">
    <source>
        <dbReference type="EMBL" id="CAI9280521.1"/>
    </source>
</evidence>
<evidence type="ECO:0000313" key="2">
    <source>
        <dbReference type="Proteomes" id="UP001177003"/>
    </source>
</evidence>
<dbReference type="AlphaFoldDB" id="A0AA35YUJ2"/>
<protein>
    <submittedName>
        <fullName evidence="1">Uncharacterized protein</fullName>
    </submittedName>
</protein>
<name>A0AA35YUJ2_LACSI</name>
<dbReference type="Proteomes" id="UP001177003">
    <property type="component" value="Chromosome 4"/>
</dbReference>
<gene>
    <name evidence="1" type="ORF">LSALG_LOCUS20262</name>
</gene>
<sequence>MYLSAPPHGWTFNKIRALFNLISQSLSLSLSFQIHGPILEYSDLYSPVIVLNTEALFGESLSGGLEFCLSSCHQVEYSSGMAEEVPDHQETELVLKKLPLMWKRKKKHRE</sequence>
<accession>A0AA35YUJ2</accession>
<dbReference type="EMBL" id="OX465080">
    <property type="protein sequence ID" value="CAI9280521.1"/>
    <property type="molecule type" value="Genomic_DNA"/>
</dbReference>
<keyword evidence="2" id="KW-1185">Reference proteome</keyword>
<reference evidence="1" key="1">
    <citation type="submission" date="2023-04" db="EMBL/GenBank/DDBJ databases">
        <authorList>
            <person name="Vijverberg K."/>
            <person name="Xiong W."/>
            <person name="Schranz E."/>
        </authorList>
    </citation>
    <scope>NUCLEOTIDE SEQUENCE</scope>
</reference>